<evidence type="ECO:0000313" key="3">
    <source>
        <dbReference type="EMBL" id="CAF4547686.1"/>
    </source>
</evidence>
<accession>A0A8S2YBL6</accession>
<keyword evidence="1" id="KW-0175">Coiled coil</keyword>
<dbReference type="AlphaFoldDB" id="A0A8S2YBL6"/>
<name>A0A8S2YBL6_9BILA</name>
<dbReference type="Proteomes" id="UP000682733">
    <property type="component" value="Unassembled WGS sequence"/>
</dbReference>
<protein>
    <recommendedName>
        <fullName evidence="2">FK506-binding protein 15-like domain-containing protein</fullName>
    </recommendedName>
</protein>
<evidence type="ECO:0000313" key="4">
    <source>
        <dbReference type="Proteomes" id="UP000682733"/>
    </source>
</evidence>
<organism evidence="3 4">
    <name type="scientific">Didymodactylos carnosus</name>
    <dbReference type="NCBI Taxonomy" id="1234261"/>
    <lineage>
        <taxon>Eukaryota</taxon>
        <taxon>Metazoa</taxon>
        <taxon>Spiralia</taxon>
        <taxon>Gnathifera</taxon>
        <taxon>Rotifera</taxon>
        <taxon>Eurotatoria</taxon>
        <taxon>Bdelloidea</taxon>
        <taxon>Philodinida</taxon>
        <taxon>Philodinidae</taxon>
        <taxon>Didymodactylos</taxon>
    </lineage>
</organism>
<feature type="domain" description="FK506-binding protein 15-like" evidence="2">
    <location>
        <begin position="2"/>
        <end position="79"/>
    </location>
</feature>
<evidence type="ECO:0000259" key="2">
    <source>
        <dbReference type="Pfam" id="PF23649"/>
    </source>
</evidence>
<dbReference type="InterPro" id="IPR056598">
    <property type="entry name" value="FKBP-15_dom"/>
</dbReference>
<proteinExistence type="predicted"/>
<sequence>LQIKYDSSQDTLKNEKLSKKQLQAKITSLEDELAEMKVSYNTMERSTSDRKIKHETERKRLQDEIDELKILHENEVEDL</sequence>
<feature type="coiled-coil region" evidence="1">
    <location>
        <begin position="5"/>
        <end position="78"/>
    </location>
</feature>
<dbReference type="EMBL" id="CAJOBA010109132">
    <property type="protein sequence ID" value="CAF4547686.1"/>
    <property type="molecule type" value="Genomic_DNA"/>
</dbReference>
<feature type="non-terminal residue" evidence="3">
    <location>
        <position position="79"/>
    </location>
</feature>
<reference evidence="3" key="1">
    <citation type="submission" date="2021-02" db="EMBL/GenBank/DDBJ databases">
        <authorList>
            <person name="Nowell W R."/>
        </authorList>
    </citation>
    <scope>NUCLEOTIDE SEQUENCE</scope>
</reference>
<dbReference type="PANTHER" id="PTHR44927:SF1">
    <property type="entry name" value="FK506-BINDING PROTEIN 15"/>
    <property type="match status" value="1"/>
</dbReference>
<gene>
    <name evidence="3" type="ORF">TMI583_LOCUS49560</name>
</gene>
<dbReference type="PANTHER" id="PTHR44927">
    <property type="entry name" value="FK506-BINDING PROTEIN 15"/>
    <property type="match status" value="1"/>
</dbReference>
<dbReference type="Pfam" id="PF23649">
    <property type="entry name" value="FKBP15"/>
    <property type="match status" value="1"/>
</dbReference>
<feature type="non-terminal residue" evidence="3">
    <location>
        <position position="1"/>
    </location>
</feature>
<comment type="caution">
    <text evidence="3">The sequence shown here is derived from an EMBL/GenBank/DDBJ whole genome shotgun (WGS) entry which is preliminary data.</text>
</comment>
<evidence type="ECO:0000256" key="1">
    <source>
        <dbReference type="SAM" id="Coils"/>
    </source>
</evidence>